<proteinExistence type="predicted"/>
<reference evidence="1" key="1">
    <citation type="submission" date="2024-06" db="EMBL/GenBank/DDBJ databases">
        <authorList>
            <person name="Gannavaram S."/>
            <person name="Nemani S."/>
            <person name="Datta M."/>
            <person name="Picchiottino A."/>
            <person name="Mereddy A."/>
            <person name="Gannavaram N."/>
            <person name="Honeycutt C."/>
            <person name="Tran D."/>
            <person name="Choi K."/>
            <person name="Srinivasan K."/>
            <person name="Johnson A."/>
        </authorList>
    </citation>
    <scope>NUCLEOTIDE SEQUENCE</scope>
</reference>
<organism evidence="1">
    <name type="scientific">Pantoea phage Survivor</name>
    <dbReference type="NCBI Taxonomy" id="3232176"/>
    <lineage>
        <taxon>Viruses</taxon>
        <taxon>Duplodnaviria</taxon>
        <taxon>Heunggongvirae</taxon>
        <taxon>Uroviricota</taxon>
        <taxon>Caudoviricetes</taxon>
    </lineage>
</organism>
<sequence length="235" mass="26907">MSEEIKHPLVEHNERLSAQLIDLTHTFGNLFIHISGEGKVDFRGAGQGWVGMIKNIISGDIGCIAPYDGYDTCALVQALNMLYGLETCPHLNSSLYEEFVVEPENWKLFVDSIKEHFDDLDPHNFKPKYTFTLKGGDDGKTTVATVTLEPLCNVFVIGEFNAAEKFEFLGELEDYDQPGSNHCWVVVNGEQIDIDFGRLIHYRHRKYEPRKGDYILYSPEDDFYVILPQEDYHIH</sequence>
<protein>
    <recommendedName>
        <fullName evidence="2">DUF4261 domain-containing protein</fullName>
    </recommendedName>
</protein>
<name>A0AAU8KXT0_9CAUD</name>
<dbReference type="EMBL" id="PP885733">
    <property type="protein sequence ID" value="XCN28277.1"/>
    <property type="molecule type" value="Genomic_DNA"/>
</dbReference>
<evidence type="ECO:0000313" key="1">
    <source>
        <dbReference type="EMBL" id="XCN28277.1"/>
    </source>
</evidence>
<accession>A0AAU8KXT0</accession>
<evidence type="ECO:0008006" key="2">
    <source>
        <dbReference type="Google" id="ProtNLM"/>
    </source>
</evidence>